<dbReference type="STRING" id="1499967.U27_01758"/>
<dbReference type="EMBL" id="DF820463">
    <property type="protein sequence ID" value="GAK54927.1"/>
    <property type="molecule type" value="Genomic_DNA"/>
</dbReference>
<evidence type="ECO:0000313" key="2">
    <source>
        <dbReference type="Proteomes" id="UP000030661"/>
    </source>
</evidence>
<accession>A0A0S6W933</accession>
<gene>
    <name evidence="1" type="ORF">U27_01758</name>
</gene>
<sequence length="163" mass="18223">MIYTIPPEFILNYQADTPLEDMIAPTSIWCFPVLVNGESCTLLMVDLMDGVWKALGIGSSGIAKQWAAVNRVRYSAEGYTTRFVRIFQATADFVILSHRTAASKMIPLESARATLELDRIGEKYAPSKIIPDLQQTVRENLEASKSFILSLSDFENLLDNQSE</sequence>
<organism evidence="1">
    <name type="scientific">Vecturithrix granuli</name>
    <dbReference type="NCBI Taxonomy" id="1499967"/>
    <lineage>
        <taxon>Bacteria</taxon>
        <taxon>Candidatus Moduliflexota</taxon>
        <taxon>Candidatus Vecturitrichia</taxon>
        <taxon>Candidatus Vecturitrichales</taxon>
        <taxon>Candidatus Vecturitrichaceae</taxon>
        <taxon>Candidatus Vecturithrix</taxon>
    </lineage>
</organism>
<keyword evidence="2" id="KW-1185">Reference proteome</keyword>
<dbReference type="HOGENOM" id="CLU_1623894_0_0_0"/>
<protein>
    <submittedName>
        <fullName evidence="1">Uncharacterized protein</fullName>
    </submittedName>
</protein>
<dbReference type="AlphaFoldDB" id="A0A0S6W933"/>
<dbReference type="eggNOG" id="ENOG5033I12">
    <property type="taxonomic scope" value="Bacteria"/>
</dbReference>
<name>A0A0S6W933_VECG1</name>
<proteinExistence type="predicted"/>
<dbReference type="Proteomes" id="UP000030661">
    <property type="component" value="Unassembled WGS sequence"/>
</dbReference>
<evidence type="ECO:0000313" key="1">
    <source>
        <dbReference type="EMBL" id="GAK54927.1"/>
    </source>
</evidence>
<reference evidence="1" key="1">
    <citation type="journal article" date="2015" name="PeerJ">
        <title>First genomic representation of candidate bacterial phylum KSB3 points to enhanced environmental sensing as a trigger of wastewater bulking.</title>
        <authorList>
            <person name="Sekiguchi Y."/>
            <person name="Ohashi A."/>
            <person name="Parks D.H."/>
            <person name="Yamauchi T."/>
            <person name="Tyson G.W."/>
            <person name="Hugenholtz P."/>
        </authorList>
    </citation>
    <scope>NUCLEOTIDE SEQUENCE [LARGE SCALE GENOMIC DNA]</scope>
</reference>